<dbReference type="InterPro" id="IPR004146">
    <property type="entry name" value="DC1"/>
</dbReference>
<evidence type="ECO:0000256" key="2">
    <source>
        <dbReference type="ARBA" id="ARBA00022737"/>
    </source>
</evidence>
<dbReference type="STRING" id="93759.A0A1R3G3C7"/>
<gene>
    <name evidence="7" type="ORF">COLO4_37099</name>
</gene>
<dbReference type="AlphaFoldDB" id="A0A1R3G3C7"/>
<dbReference type="GO" id="GO:0008270">
    <property type="term" value="F:zinc ion binding"/>
    <property type="evidence" value="ECO:0007669"/>
    <property type="project" value="UniProtKB-KW"/>
</dbReference>
<evidence type="ECO:0000256" key="3">
    <source>
        <dbReference type="ARBA" id="ARBA00022771"/>
    </source>
</evidence>
<evidence type="ECO:0000256" key="4">
    <source>
        <dbReference type="ARBA" id="ARBA00022833"/>
    </source>
</evidence>
<organism evidence="7 8">
    <name type="scientific">Corchorus olitorius</name>
    <dbReference type="NCBI Taxonomy" id="93759"/>
    <lineage>
        <taxon>Eukaryota</taxon>
        <taxon>Viridiplantae</taxon>
        <taxon>Streptophyta</taxon>
        <taxon>Embryophyta</taxon>
        <taxon>Tracheophyta</taxon>
        <taxon>Spermatophyta</taxon>
        <taxon>Magnoliopsida</taxon>
        <taxon>eudicotyledons</taxon>
        <taxon>Gunneridae</taxon>
        <taxon>Pentapetalae</taxon>
        <taxon>rosids</taxon>
        <taxon>malvids</taxon>
        <taxon>Malvales</taxon>
        <taxon>Malvaceae</taxon>
        <taxon>Grewioideae</taxon>
        <taxon>Apeibeae</taxon>
        <taxon>Corchorus</taxon>
    </lineage>
</organism>
<dbReference type="SUPFAM" id="SSF57889">
    <property type="entry name" value="Cysteine-rich domain"/>
    <property type="match status" value="6"/>
</dbReference>
<keyword evidence="3" id="KW-0863">Zinc-finger</keyword>
<accession>A0A1R3G3C7</accession>
<keyword evidence="1" id="KW-0479">Metal-binding</keyword>
<feature type="domain" description="Phorbol-ester/DAG-type" evidence="6">
    <location>
        <begin position="252"/>
        <end position="316"/>
    </location>
</feature>
<dbReference type="SMART" id="SM00249">
    <property type="entry name" value="PHD"/>
    <property type="match status" value="4"/>
</dbReference>
<dbReference type="Pfam" id="PF03107">
    <property type="entry name" value="C1_2"/>
    <property type="match status" value="4"/>
</dbReference>
<sequence length="826" mass="94107">MEGKSSINHFLHSHPLTLVEEVVYPKSLCNGCKKSLSPGPIYGCSRSGCQFYLHQTCTELPREIQNFFHPCPLPLVLHTLSDFWCDACFERGSGFSYGCRSCNFDMHVECAQRGKITSTGYEDGDHSEEIIKHFTHWHPLRLVGKKDLQVGCGICENLICFDSFSAAAYGCEECNFYIHKSCMINIPQQINNHLFHPSCPLILLIKPRFTCDGCGDQHRYDLVFRCRECYFNLDVKCAFRPTLDANKILYAAHNHLLLALPDIIAKEVNCDACGEKFSLELDEDPCFGCKRCDLLLHKSCIMNIPQEINHLFHPSCPLTLLTPPSSYECADQSKDANKIQYVEHKHPLVALHDIIASKVDHPCGICEEKLSLEPDEDPCFGCERCDLFLHKSCMINIPQEVNHLFHPSCPLTLLTPPSFYKRDDNDLFLRRVGWDDLPSSYRCAGCDDEHASGLAYGCEKCGFQLDAKCALLPTLDQSKDADKIQHVAHKHPLLALPHNKKNNNIIDRCGVCGEKCPSNSCCGCERCQFYIHRRCAIEYSIEAEIHHYFHPLHPLTLSSPPTVESTTPSKCGACLGSIDEFMLVYRCAKCNFNLYVDCAKAKQQLLVKYEGHSHHLTFFDKTCTATSCHICDRAALNCFLRCVACDFNLHLYCHSSTPKTITPKCHLHPITLTESPFKFELISPEYQEASESDDEFYCDVCEEKRYKKESVYYCQECKFIAETRCVISKLLPSVVGSEGHDTEDGRVIISTDEENSALEASIAERDEEIANLKDDKEPLEEEIEWLQNTLMARKDELERMKSKLESLETDRFLWNYQLNLNFKQRK</sequence>
<evidence type="ECO:0000256" key="1">
    <source>
        <dbReference type="ARBA" id="ARBA00022723"/>
    </source>
</evidence>
<evidence type="ECO:0000313" key="7">
    <source>
        <dbReference type="EMBL" id="OMO52573.1"/>
    </source>
</evidence>
<evidence type="ECO:0000256" key="5">
    <source>
        <dbReference type="SAM" id="Coils"/>
    </source>
</evidence>
<keyword evidence="2" id="KW-0677">Repeat</keyword>
<keyword evidence="8" id="KW-1185">Reference proteome</keyword>
<dbReference type="InterPro" id="IPR002219">
    <property type="entry name" value="PKC_DAG/PE"/>
</dbReference>
<dbReference type="PANTHER" id="PTHR46288">
    <property type="entry name" value="PHORBOL-ESTER/DAG-TYPE DOMAIN-CONTAINING PROTEIN"/>
    <property type="match status" value="1"/>
</dbReference>
<dbReference type="InterPro" id="IPR001965">
    <property type="entry name" value="Znf_PHD"/>
</dbReference>
<dbReference type="PANTHER" id="PTHR46288:SF27">
    <property type="entry name" value="CYSTEINE_HISTIDINE-RICH C1 DOMAIN FAMILY PROTEIN"/>
    <property type="match status" value="1"/>
</dbReference>
<dbReference type="OrthoDB" id="1751421at2759"/>
<feature type="domain" description="Phorbol-ester/DAG-type" evidence="6">
    <location>
        <begin position="611"/>
        <end position="665"/>
    </location>
</feature>
<dbReference type="InterPro" id="IPR046349">
    <property type="entry name" value="C1-like_sf"/>
</dbReference>
<reference evidence="8" key="1">
    <citation type="submission" date="2013-09" db="EMBL/GenBank/DDBJ databases">
        <title>Corchorus olitorius genome sequencing.</title>
        <authorList>
            <person name="Alam M."/>
            <person name="Haque M.S."/>
            <person name="Islam M.S."/>
            <person name="Emdad E.M."/>
            <person name="Islam M.M."/>
            <person name="Ahmed B."/>
            <person name="Halim A."/>
            <person name="Hossen Q.M.M."/>
            <person name="Hossain M.Z."/>
            <person name="Ahmed R."/>
            <person name="Khan M.M."/>
            <person name="Islam R."/>
            <person name="Rashid M.M."/>
            <person name="Khan S.A."/>
            <person name="Rahman M.S."/>
            <person name="Alam M."/>
            <person name="Yahiya A.S."/>
            <person name="Khan M.S."/>
            <person name="Azam M.S."/>
            <person name="Haque T."/>
            <person name="Lashkar M.Z.H."/>
            <person name="Akhand A.I."/>
            <person name="Morshed G."/>
            <person name="Roy S."/>
            <person name="Uddin K.S."/>
            <person name="Rabeya T."/>
            <person name="Hossain A.S."/>
            <person name="Chowdhury A."/>
            <person name="Snigdha A.R."/>
            <person name="Mortoza M.S."/>
            <person name="Matin S.A."/>
            <person name="Hoque S.M.E."/>
            <person name="Islam M.K."/>
            <person name="Roy D.K."/>
            <person name="Haider R."/>
            <person name="Moosa M.M."/>
            <person name="Elias S.M."/>
            <person name="Hasan A.M."/>
            <person name="Jahan S."/>
            <person name="Shafiuddin M."/>
            <person name="Mahmood N."/>
            <person name="Shommy N.S."/>
        </authorList>
    </citation>
    <scope>NUCLEOTIDE SEQUENCE [LARGE SCALE GENOMIC DNA]</scope>
    <source>
        <strain evidence="8">cv. O-4</strain>
    </source>
</reference>
<evidence type="ECO:0000259" key="6">
    <source>
        <dbReference type="PROSITE" id="PS50081"/>
    </source>
</evidence>
<dbReference type="EMBL" id="AWUE01023835">
    <property type="protein sequence ID" value="OMO52573.1"/>
    <property type="molecule type" value="Genomic_DNA"/>
</dbReference>
<keyword evidence="4" id="KW-0862">Zinc</keyword>
<feature type="coiled-coil region" evidence="5">
    <location>
        <begin position="755"/>
        <end position="810"/>
    </location>
</feature>
<dbReference type="Proteomes" id="UP000187203">
    <property type="component" value="Unassembled WGS sequence"/>
</dbReference>
<feature type="domain" description="Phorbol-ester/DAG-type" evidence="6">
    <location>
        <begin position="137"/>
        <end position="199"/>
    </location>
</feature>
<comment type="caution">
    <text evidence="7">The sequence shown here is derived from an EMBL/GenBank/DDBJ whole genome shotgun (WGS) entry which is preliminary data.</text>
</comment>
<keyword evidence="5" id="KW-0175">Coiled coil</keyword>
<name>A0A1R3G3C7_9ROSI</name>
<dbReference type="PROSITE" id="PS50081">
    <property type="entry name" value="ZF_DAG_PE_2"/>
    <property type="match status" value="3"/>
</dbReference>
<evidence type="ECO:0000313" key="8">
    <source>
        <dbReference type="Proteomes" id="UP000187203"/>
    </source>
</evidence>
<proteinExistence type="predicted"/>
<protein>
    <submittedName>
        <fullName evidence="7">Zinc finger, PHD-type</fullName>
    </submittedName>
</protein>